<dbReference type="PIRSF" id="PIRSF000106">
    <property type="entry name" value="ME"/>
    <property type="match status" value="1"/>
</dbReference>
<sequence>MRHLHVSSDAIETTLRGKDVLAMPMLNKGVAFTEEERKELGLEGLLPPTILTLDEQVKRAYEQFKAQPDNLRKNVSLNDLHNRNEVLFYRLLTDHLSEMLPVVYTPTVGQAIQEYSHEYRRPGGVYLSIDNPEGIEQAFKNTGKSPEDIDLMVITDSESILGIGDWGVGGINIAIGKLAVYTAAAGIDPSRVLPVVLDVGTNNKELLEDPLYIGNRHERIRGDRYNEFVDTFIEKALEQFPNALLHWEDFGNVNARHIIEKYGKEILTFNDDIQGTGAVTLAAVFSAVQVTKTPISEHRVVIFGPGTAGIGVADQIRDAMVLDGISKKEAHARFWPIDYRGLLTDDMDDLLGFQEPYARKASEVEGFARDEEGKISLLEVVKQVKPTILIGTSGQAGAFTEEIVKEMAKHVERPAILPMSNPTKLAEAVPEDLLNWTDGKALIATGSPFDPVTYKDVTYEIGQSNNAFVFPGLGLGSIVVKAKVITDSMFAACADAVAKMVDSSKPGASLLPSIKQLREVSVSVAIEVAKAAIEDGVAEEVPEDVEKAVNAAIWNPVYRTIKATK</sequence>
<dbReference type="InterPro" id="IPR015884">
    <property type="entry name" value="Malic_enzyme_CS"/>
</dbReference>
<dbReference type="PANTHER" id="PTHR23406">
    <property type="entry name" value="MALIC ENZYME-RELATED"/>
    <property type="match status" value="1"/>
</dbReference>
<dbReference type="RefSeq" id="WP_061805445.1">
    <property type="nucleotide sequence ID" value="NZ_FOXX01000006.1"/>
</dbReference>
<gene>
    <name evidence="8" type="ORF">SAMN02745910_02775</name>
</gene>
<dbReference type="Gene3D" id="3.40.50.10380">
    <property type="entry name" value="Malic enzyme, N-terminal domain"/>
    <property type="match status" value="1"/>
</dbReference>
<dbReference type="InterPro" id="IPR001891">
    <property type="entry name" value="Malic_OxRdtase"/>
</dbReference>
<comment type="cofactor">
    <cofactor evidence="1">
        <name>Mn(2+)</name>
        <dbReference type="ChEBI" id="CHEBI:29035"/>
    </cofactor>
</comment>
<dbReference type="PANTHER" id="PTHR23406:SF34">
    <property type="entry name" value="NAD-DEPENDENT MALIC ENZYME, MITOCHONDRIAL"/>
    <property type="match status" value="1"/>
</dbReference>
<evidence type="ECO:0000256" key="3">
    <source>
        <dbReference type="ARBA" id="ARBA00022723"/>
    </source>
</evidence>
<dbReference type="NCBIfam" id="NF010052">
    <property type="entry name" value="PRK13529.1"/>
    <property type="match status" value="1"/>
</dbReference>
<dbReference type="InterPro" id="IPR012301">
    <property type="entry name" value="Malic_N_dom"/>
</dbReference>
<keyword evidence="3 5" id="KW-0479">Metal-binding</keyword>
<proteinExistence type="inferred from homology"/>
<dbReference type="Gene3D" id="3.40.50.720">
    <property type="entry name" value="NAD(P)-binding Rossmann-like Domain"/>
    <property type="match status" value="1"/>
</dbReference>
<evidence type="ECO:0000259" key="6">
    <source>
        <dbReference type="SMART" id="SM00919"/>
    </source>
</evidence>
<dbReference type="InterPro" id="IPR037062">
    <property type="entry name" value="Malic_N_dom_sf"/>
</dbReference>
<dbReference type="SMART" id="SM01274">
    <property type="entry name" value="malic"/>
    <property type="match status" value="1"/>
</dbReference>
<dbReference type="EMBL" id="FOXX01000006">
    <property type="protein sequence ID" value="SFQ68414.1"/>
    <property type="molecule type" value="Genomic_DNA"/>
</dbReference>
<dbReference type="InterPro" id="IPR012302">
    <property type="entry name" value="Malic_NAD-bd"/>
</dbReference>
<evidence type="ECO:0000256" key="2">
    <source>
        <dbReference type="ARBA" id="ARBA00008785"/>
    </source>
</evidence>
<name>A0A1I6AI56_9BACI</name>
<evidence type="ECO:0000259" key="7">
    <source>
        <dbReference type="SMART" id="SM01274"/>
    </source>
</evidence>
<organism evidence="8 9">
    <name type="scientific">Priestia endophytica DSM 13796</name>
    <dbReference type="NCBI Taxonomy" id="1121089"/>
    <lineage>
        <taxon>Bacteria</taxon>
        <taxon>Bacillati</taxon>
        <taxon>Bacillota</taxon>
        <taxon>Bacilli</taxon>
        <taxon>Bacillales</taxon>
        <taxon>Bacillaceae</taxon>
        <taxon>Priestia</taxon>
    </lineage>
</organism>
<dbReference type="SUPFAM" id="SSF51735">
    <property type="entry name" value="NAD(P)-binding Rossmann-fold domains"/>
    <property type="match status" value="1"/>
</dbReference>
<evidence type="ECO:0000256" key="1">
    <source>
        <dbReference type="ARBA" id="ARBA00001936"/>
    </source>
</evidence>
<dbReference type="PRINTS" id="PR00072">
    <property type="entry name" value="MALOXRDTASE"/>
</dbReference>
<keyword evidence="4" id="KW-0520">NAD</keyword>
<evidence type="ECO:0000313" key="9">
    <source>
        <dbReference type="Proteomes" id="UP000182762"/>
    </source>
</evidence>
<dbReference type="InterPro" id="IPR036291">
    <property type="entry name" value="NAD(P)-bd_dom_sf"/>
</dbReference>
<dbReference type="SMART" id="SM00919">
    <property type="entry name" value="Malic_M"/>
    <property type="match status" value="1"/>
</dbReference>
<feature type="domain" description="Malic enzyme N-terminal" evidence="7">
    <location>
        <begin position="81"/>
        <end position="263"/>
    </location>
</feature>
<dbReference type="PROSITE" id="PS00331">
    <property type="entry name" value="MALIC_ENZYMES"/>
    <property type="match status" value="1"/>
</dbReference>
<keyword evidence="9" id="KW-1185">Reference proteome</keyword>
<dbReference type="Pfam" id="PF00390">
    <property type="entry name" value="malic"/>
    <property type="match status" value="1"/>
</dbReference>
<dbReference type="Proteomes" id="UP000182762">
    <property type="component" value="Unassembled WGS sequence"/>
</dbReference>
<comment type="caution">
    <text evidence="8">The sequence shown here is derived from an EMBL/GenBank/DDBJ whole genome shotgun (WGS) entry which is preliminary data.</text>
</comment>
<dbReference type="GeneID" id="93711409"/>
<reference evidence="8 9" key="1">
    <citation type="submission" date="2016-10" db="EMBL/GenBank/DDBJ databases">
        <authorList>
            <person name="Varghese N."/>
            <person name="Submissions S."/>
        </authorList>
    </citation>
    <scope>NUCLEOTIDE SEQUENCE [LARGE SCALE GENOMIC DNA]</scope>
    <source>
        <strain evidence="8 9">DSM 13796</strain>
    </source>
</reference>
<evidence type="ECO:0000256" key="5">
    <source>
        <dbReference type="RuleBase" id="RU003427"/>
    </source>
</evidence>
<accession>A0A1I6AI56</accession>
<dbReference type="SUPFAM" id="SSF53223">
    <property type="entry name" value="Aminoacid dehydrogenase-like, N-terminal domain"/>
    <property type="match status" value="1"/>
</dbReference>
<dbReference type="InterPro" id="IPR046346">
    <property type="entry name" value="Aminoacid_DH-like_N_sf"/>
</dbReference>
<evidence type="ECO:0000313" key="8">
    <source>
        <dbReference type="EMBL" id="SFQ68414.1"/>
    </source>
</evidence>
<dbReference type="CDD" id="cd05312">
    <property type="entry name" value="NAD_bind_1_malic_enz"/>
    <property type="match status" value="1"/>
</dbReference>
<protein>
    <submittedName>
        <fullName evidence="8">Malate dehydrogenase (Oxaloacetate-decarboxylating)</fullName>
    </submittedName>
</protein>
<dbReference type="Pfam" id="PF03949">
    <property type="entry name" value="Malic_M"/>
    <property type="match status" value="1"/>
</dbReference>
<evidence type="ECO:0000256" key="4">
    <source>
        <dbReference type="ARBA" id="ARBA00023027"/>
    </source>
</evidence>
<comment type="similarity">
    <text evidence="2 5">Belongs to the malic enzymes family.</text>
</comment>
<feature type="domain" description="Malic enzyme NAD-binding" evidence="6">
    <location>
        <begin position="273"/>
        <end position="533"/>
    </location>
</feature>